<organism evidence="1">
    <name type="scientific">Cucumis melo</name>
    <name type="common">Muskmelon</name>
    <dbReference type="NCBI Taxonomy" id="3656"/>
    <lineage>
        <taxon>Eukaryota</taxon>
        <taxon>Viridiplantae</taxon>
        <taxon>Streptophyta</taxon>
        <taxon>Embryophyta</taxon>
        <taxon>Tracheophyta</taxon>
        <taxon>Spermatophyta</taxon>
        <taxon>Magnoliopsida</taxon>
        <taxon>eudicotyledons</taxon>
        <taxon>Gunneridae</taxon>
        <taxon>Pentapetalae</taxon>
        <taxon>rosids</taxon>
        <taxon>fabids</taxon>
        <taxon>Cucurbitales</taxon>
        <taxon>Cucurbitaceae</taxon>
        <taxon>Benincaseae</taxon>
        <taxon>Cucumis</taxon>
    </lineage>
</organism>
<accession>A0A9I9DGQ7</accession>
<protein>
    <submittedName>
        <fullName evidence="1">Uncharacterized protein</fullName>
    </submittedName>
</protein>
<sequence>MVLDLNVDRNDIEAGQEEEFADSMVNASEVPIEDVGVFVMPMDCSDVEDGVPPFQSFHLTNYNSKSCVSTYKALPLLP</sequence>
<evidence type="ECO:0000313" key="1">
    <source>
        <dbReference type="EnsemblPlants" id="MELO3C018150.2.1"/>
    </source>
</evidence>
<reference evidence="1" key="1">
    <citation type="submission" date="2023-03" db="UniProtKB">
        <authorList>
            <consortium name="EnsemblPlants"/>
        </authorList>
    </citation>
    <scope>IDENTIFICATION</scope>
</reference>
<dbReference type="EnsemblPlants" id="MELO3C018150.2.1">
    <property type="protein sequence ID" value="MELO3C018150.2.1"/>
    <property type="gene ID" value="MELO3C018150.2"/>
</dbReference>
<name>A0A9I9DGQ7_CUCME</name>
<proteinExistence type="predicted"/>
<dbReference type="Gramene" id="MELO3C018150.2.1">
    <property type="protein sequence ID" value="MELO3C018150.2.1"/>
    <property type="gene ID" value="MELO3C018150.2"/>
</dbReference>
<dbReference type="AlphaFoldDB" id="A0A9I9DGQ7"/>